<dbReference type="GO" id="GO:0009505">
    <property type="term" value="C:plant-type cell wall"/>
    <property type="evidence" value="ECO:0007669"/>
    <property type="project" value="TreeGrafter"/>
</dbReference>
<dbReference type="InterPro" id="IPR029058">
    <property type="entry name" value="AB_hydrolase_fold"/>
</dbReference>
<comment type="similarity">
    <text evidence="3 6">Belongs to the pectinacetylesterase family.</text>
</comment>
<keyword evidence="6" id="KW-0378">Hydrolase</keyword>
<keyword evidence="5 6" id="KW-0961">Cell wall biogenesis/degradation</keyword>
<proteinExistence type="inferred from homology"/>
<evidence type="ECO:0000313" key="8">
    <source>
        <dbReference type="Proteomes" id="UP001152523"/>
    </source>
</evidence>
<evidence type="ECO:0000256" key="3">
    <source>
        <dbReference type="ARBA" id="ARBA00005784"/>
    </source>
</evidence>
<gene>
    <name evidence="7" type="ORF">CEPIT_LOCUS11782</name>
</gene>
<dbReference type="GO" id="GO:0052793">
    <property type="term" value="F:pectin acetylesterase activity"/>
    <property type="evidence" value="ECO:0007669"/>
    <property type="project" value="TreeGrafter"/>
</dbReference>
<evidence type="ECO:0000313" key="7">
    <source>
        <dbReference type="EMBL" id="CAH9091628.1"/>
    </source>
</evidence>
<accession>A0AAV0D5G6</accession>
<dbReference type="SUPFAM" id="SSF53474">
    <property type="entry name" value="alpha/beta-Hydrolases"/>
    <property type="match status" value="1"/>
</dbReference>
<dbReference type="EMBL" id="CAMAPF010000069">
    <property type="protein sequence ID" value="CAH9091628.1"/>
    <property type="molecule type" value="Genomic_DNA"/>
</dbReference>
<evidence type="ECO:0000256" key="5">
    <source>
        <dbReference type="ARBA" id="ARBA00023316"/>
    </source>
</evidence>
<dbReference type="PANTHER" id="PTHR21562:SF93">
    <property type="entry name" value="PECTIN ACETYLESTERASE 8"/>
    <property type="match status" value="1"/>
</dbReference>
<comment type="caution">
    <text evidence="7">The sequence shown here is derived from an EMBL/GenBank/DDBJ whole genome shotgun (WGS) entry which is preliminary data.</text>
</comment>
<name>A0AAV0D5G6_9ASTE</name>
<sequence>MATIASRLDQLFLILFALLLPLSFSVNASLAEGGRKAEVSGNDTLVYPTFVTIDDGAVCLSGKPASYYFLPGYGDGLRNWLLFLNGGGWCKNISDCRTYIHRKGLDNDAVPIAFRDDTIFSNNSDKNPEFYNWNKVWVRYCDGSSFTGNSQKTKNGTTYYFRGARIFNAVIQELLGKGMDRAENVLLLGSSAGGVATAIYCDRFRGFLPSAFRVKCFSDGGYFFLSNHHIKGNQFLSFFKGLINLHGSTDALPKSCTSKLTAALCFFPPNLKDGIYTPIFFLNSAFDLVQINYTLSIEYADCANHRNCSSRQVRVLQDL</sequence>
<keyword evidence="4 6" id="KW-0134">Cell wall</keyword>
<keyword evidence="6" id="KW-0732">Signal</keyword>
<dbReference type="AlphaFoldDB" id="A0AAV0D5G6"/>
<evidence type="ECO:0000256" key="4">
    <source>
        <dbReference type="ARBA" id="ARBA00022512"/>
    </source>
</evidence>
<evidence type="ECO:0000256" key="6">
    <source>
        <dbReference type="RuleBase" id="RU363114"/>
    </source>
</evidence>
<reference evidence="7" key="1">
    <citation type="submission" date="2022-07" db="EMBL/GenBank/DDBJ databases">
        <authorList>
            <person name="Macas J."/>
            <person name="Novak P."/>
            <person name="Neumann P."/>
        </authorList>
    </citation>
    <scope>NUCLEOTIDE SEQUENCE</scope>
</reference>
<feature type="chain" id="PRO_5043110817" description="Pectin acetylesterase" evidence="6">
    <location>
        <begin position="26"/>
        <end position="319"/>
    </location>
</feature>
<dbReference type="InterPro" id="IPR004963">
    <property type="entry name" value="PAE/NOTUM"/>
</dbReference>
<organism evidence="7 8">
    <name type="scientific">Cuscuta epithymum</name>
    <dbReference type="NCBI Taxonomy" id="186058"/>
    <lineage>
        <taxon>Eukaryota</taxon>
        <taxon>Viridiplantae</taxon>
        <taxon>Streptophyta</taxon>
        <taxon>Embryophyta</taxon>
        <taxon>Tracheophyta</taxon>
        <taxon>Spermatophyta</taxon>
        <taxon>Magnoliopsida</taxon>
        <taxon>eudicotyledons</taxon>
        <taxon>Gunneridae</taxon>
        <taxon>Pentapetalae</taxon>
        <taxon>asterids</taxon>
        <taxon>lamiids</taxon>
        <taxon>Solanales</taxon>
        <taxon>Convolvulaceae</taxon>
        <taxon>Cuscuteae</taxon>
        <taxon>Cuscuta</taxon>
        <taxon>Cuscuta subgen. Cuscuta</taxon>
    </lineage>
</organism>
<dbReference type="Proteomes" id="UP001152523">
    <property type="component" value="Unassembled WGS sequence"/>
</dbReference>
<dbReference type="GO" id="GO:0071555">
    <property type="term" value="P:cell wall organization"/>
    <property type="evidence" value="ECO:0007669"/>
    <property type="project" value="UniProtKB-KW"/>
</dbReference>
<dbReference type="PANTHER" id="PTHR21562">
    <property type="entry name" value="NOTUM-RELATED"/>
    <property type="match status" value="1"/>
</dbReference>
<comment type="function">
    <text evidence="1 6">Hydrolyzes acetyl esters in homogalacturonan regions of pectin. In type I primary cell wall, galacturonic acid residues of pectin can be acetylated at the O-2 and O-3 positions. Decreasing the degree of acetylation of pectin gels in vitro alters their physical properties.</text>
</comment>
<keyword evidence="6" id="KW-0964">Secreted</keyword>
<evidence type="ECO:0000256" key="2">
    <source>
        <dbReference type="ARBA" id="ARBA00004191"/>
    </source>
</evidence>
<evidence type="ECO:0000256" key="1">
    <source>
        <dbReference type="ARBA" id="ARBA00003534"/>
    </source>
</evidence>
<feature type="signal peptide" evidence="6">
    <location>
        <begin position="1"/>
        <end position="25"/>
    </location>
</feature>
<dbReference type="Pfam" id="PF03283">
    <property type="entry name" value="PAE"/>
    <property type="match status" value="1"/>
</dbReference>
<comment type="subcellular location">
    <subcellularLocation>
        <location evidence="2 6">Secreted</location>
        <location evidence="2 6">Cell wall</location>
    </subcellularLocation>
</comment>
<protein>
    <recommendedName>
        <fullName evidence="6">Pectin acetylesterase</fullName>
        <ecNumber evidence="6">3.1.1.-</ecNumber>
    </recommendedName>
</protein>
<dbReference type="EC" id="3.1.1.-" evidence="6"/>
<keyword evidence="8" id="KW-1185">Reference proteome</keyword>